<keyword evidence="2" id="KW-1185">Reference proteome</keyword>
<accession>A0ABS4CTD7</accession>
<proteinExistence type="predicted"/>
<comment type="caution">
    <text evidence="1">The sequence shown here is derived from an EMBL/GenBank/DDBJ whole genome shotgun (WGS) entry which is preliminary data.</text>
</comment>
<evidence type="ECO:0000313" key="1">
    <source>
        <dbReference type="EMBL" id="MBP1080844.1"/>
    </source>
</evidence>
<reference evidence="1 2" key="1">
    <citation type="submission" date="2021-01" db="EMBL/GenBank/DDBJ databases">
        <title>Genomic Encyclopedia of Type Strains, Phase IV (KMG-IV): sequencing the most valuable type-strain genomes for metagenomic binning, comparative biology and taxonomic classification.</title>
        <authorList>
            <person name="Goeker M."/>
        </authorList>
    </citation>
    <scope>NUCLEOTIDE SEQUENCE [LARGE SCALE GENOMIC DNA]</scope>
    <source>
        <strain evidence="1 2">DSM 103394</strain>
    </source>
</reference>
<organism evidence="1 2">
    <name type="scientific">Bacillus capparidis</name>
    <dbReference type="NCBI Taxonomy" id="1840411"/>
    <lineage>
        <taxon>Bacteria</taxon>
        <taxon>Bacillati</taxon>
        <taxon>Bacillota</taxon>
        <taxon>Bacilli</taxon>
        <taxon>Bacillales</taxon>
        <taxon>Bacillaceae</taxon>
        <taxon>Bacillus</taxon>
    </lineage>
</organism>
<name>A0ABS4CTD7_9BACI</name>
<dbReference type="RefSeq" id="WP_264080176.1">
    <property type="nucleotide sequence ID" value="NZ_JAFDST010000001.1"/>
</dbReference>
<protein>
    <submittedName>
        <fullName evidence="1">Uncharacterized protein</fullName>
    </submittedName>
</protein>
<dbReference type="Proteomes" id="UP000674416">
    <property type="component" value="Unassembled WGS sequence"/>
</dbReference>
<dbReference type="EMBL" id="JAFDST010000001">
    <property type="protein sequence ID" value="MBP1080844.1"/>
    <property type="molecule type" value="Genomic_DNA"/>
</dbReference>
<gene>
    <name evidence="1" type="ORF">JOC74_001332</name>
</gene>
<evidence type="ECO:0000313" key="2">
    <source>
        <dbReference type="Proteomes" id="UP000674416"/>
    </source>
</evidence>
<sequence length="40" mass="4641">MKVNVIKGPRFEQVQELAYRHLAKLLAEKYSDVPKKKEVG</sequence>